<dbReference type="KEGG" id="clec:106662777"/>
<proteinExistence type="inferred from homology"/>
<evidence type="ECO:0000256" key="5">
    <source>
        <dbReference type="ARBA" id="ARBA00022801"/>
    </source>
</evidence>
<evidence type="ECO:0000259" key="7">
    <source>
        <dbReference type="PROSITE" id="PS50600"/>
    </source>
</evidence>
<dbReference type="InterPro" id="IPR051947">
    <property type="entry name" value="Sentrin-specific_protease"/>
</dbReference>
<dbReference type="InterPro" id="IPR003653">
    <property type="entry name" value="Peptidase_C48_C"/>
</dbReference>
<dbReference type="GO" id="GO:0005634">
    <property type="term" value="C:nucleus"/>
    <property type="evidence" value="ECO:0007669"/>
    <property type="project" value="TreeGrafter"/>
</dbReference>
<keyword evidence="4" id="KW-0833">Ubl conjugation pathway</keyword>
<dbReference type="GO" id="GO:0006508">
    <property type="term" value="P:proteolysis"/>
    <property type="evidence" value="ECO:0007669"/>
    <property type="project" value="UniProtKB-KW"/>
</dbReference>
<accession>A0A8I6RC82</accession>
<dbReference type="SUPFAM" id="SSF54001">
    <property type="entry name" value="Cysteine proteinases"/>
    <property type="match status" value="1"/>
</dbReference>
<feature type="region of interest" description="Disordered" evidence="6">
    <location>
        <begin position="83"/>
        <end position="106"/>
    </location>
</feature>
<dbReference type="GeneID" id="106662777"/>
<evidence type="ECO:0000256" key="2">
    <source>
        <dbReference type="ARBA" id="ARBA00022553"/>
    </source>
</evidence>
<dbReference type="GO" id="GO:0005737">
    <property type="term" value="C:cytoplasm"/>
    <property type="evidence" value="ECO:0007669"/>
    <property type="project" value="TreeGrafter"/>
</dbReference>
<feature type="domain" description="Ubiquitin-like protease family profile" evidence="7">
    <location>
        <begin position="335"/>
        <end position="582"/>
    </location>
</feature>
<evidence type="ECO:0000256" key="6">
    <source>
        <dbReference type="SAM" id="MobiDB-lite"/>
    </source>
</evidence>
<dbReference type="OrthoDB" id="442460at2759"/>
<evidence type="ECO:0000256" key="4">
    <source>
        <dbReference type="ARBA" id="ARBA00022786"/>
    </source>
</evidence>
<dbReference type="RefSeq" id="XP_014242580.1">
    <property type="nucleotide sequence ID" value="XM_014387094.2"/>
</dbReference>
<dbReference type="AlphaFoldDB" id="A0A8I6RC82"/>
<keyword evidence="5" id="KW-0378">Hydrolase</keyword>
<dbReference type="EnsemblMetazoa" id="XM_014387094.2">
    <property type="protein sequence ID" value="XP_014242580.1"/>
    <property type="gene ID" value="LOC106662777"/>
</dbReference>
<evidence type="ECO:0000313" key="8">
    <source>
        <dbReference type="EnsemblMetazoa" id="XP_014242580.1"/>
    </source>
</evidence>
<comment type="similarity">
    <text evidence="1">Belongs to the peptidase C48 family.</text>
</comment>
<sequence length="626" mass="72030">METREESSEDEKIRKEETTLISLTTPDGEEINVILKHPKTKICFRELIAKACKNAGLSNIIEDKLEETNIVVGPNDFDGIPEVKSSSIREKSTQKQKNVPQMNNKKKLTSDYDARKSYINFKQTNNVRVVCRSIRFGLYKIFQPLKLTALFSHLGIKFIMREPKVAEITLRSVDIVRILMHFGPTLQAIIIYVQPYTGKSIREVLKITHPPESLTYFDPCSPDAVLQRITLFPASITQSSFKFIKQMFFDKTHGGDLSIQDLNLLLSQDINYLQEKNMDAKVENKDMKVKQPCDNNEKKMPVVTVESTENIDDYPDKDCERVEPILVYKMGKGGITIYPENFACLENSMYIDDIIIDFYLMWFYKNKLGAEDQKRTHVFSSFFYTRLTSDENSTIQDRHNKVARWTKSLDIFSKDFLIVPLNICQHWMVAVICFPYLVTQYFSVKCSETESNLEIAHTSESTIAQEDVLDLSKKVTEIFNEKCCQVSSESPSCNNDHGSVVTVEKNPANPQPCIFLFNSLAGGGNTELDPLREYLTVEYSKKHKGKKCIFTKKNMRHIPTDVPQQTNGSDCGLFVLQYIEEFFQNPIKNFAEPVILPTWFPLCRVEEKRNLIKKLILDLRDQSKCD</sequence>
<dbReference type="Proteomes" id="UP000494040">
    <property type="component" value="Unassembled WGS sequence"/>
</dbReference>
<evidence type="ECO:0000256" key="1">
    <source>
        <dbReference type="ARBA" id="ARBA00005234"/>
    </source>
</evidence>
<organism evidence="8 9">
    <name type="scientific">Cimex lectularius</name>
    <name type="common">Bed bug</name>
    <name type="synonym">Acanthia lectularia</name>
    <dbReference type="NCBI Taxonomy" id="79782"/>
    <lineage>
        <taxon>Eukaryota</taxon>
        <taxon>Metazoa</taxon>
        <taxon>Ecdysozoa</taxon>
        <taxon>Arthropoda</taxon>
        <taxon>Hexapoda</taxon>
        <taxon>Insecta</taxon>
        <taxon>Pterygota</taxon>
        <taxon>Neoptera</taxon>
        <taxon>Paraneoptera</taxon>
        <taxon>Hemiptera</taxon>
        <taxon>Heteroptera</taxon>
        <taxon>Panheteroptera</taxon>
        <taxon>Cimicomorpha</taxon>
        <taxon>Cimicidae</taxon>
        <taxon>Cimex</taxon>
    </lineage>
</organism>
<dbReference type="GO" id="GO:0016926">
    <property type="term" value="P:protein desumoylation"/>
    <property type="evidence" value="ECO:0007669"/>
    <property type="project" value="TreeGrafter"/>
</dbReference>
<dbReference type="Pfam" id="PF02902">
    <property type="entry name" value="Peptidase_C48"/>
    <property type="match status" value="1"/>
</dbReference>
<dbReference type="PANTHER" id="PTHR46896:SF3">
    <property type="entry name" value="FI06413P-RELATED"/>
    <property type="match status" value="1"/>
</dbReference>
<dbReference type="PANTHER" id="PTHR46896">
    <property type="entry name" value="SENTRIN-SPECIFIC PROTEASE"/>
    <property type="match status" value="1"/>
</dbReference>
<dbReference type="PROSITE" id="PS50600">
    <property type="entry name" value="ULP_PROTEASE"/>
    <property type="match status" value="1"/>
</dbReference>
<reference evidence="8" key="1">
    <citation type="submission" date="2022-01" db="UniProtKB">
        <authorList>
            <consortium name="EnsemblMetazoa"/>
        </authorList>
    </citation>
    <scope>IDENTIFICATION</scope>
</reference>
<dbReference type="GO" id="GO:0070139">
    <property type="term" value="F:SUMO-specific endopeptidase activity"/>
    <property type="evidence" value="ECO:0007669"/>
    <property type="project" value="TreeGrafter"/>
</dbReference>
<dbReference type="InterPro" id="IPR038765">
    <property type="entry name" value="Papain-like_cys_pep_sf"/>
</dbReference>
<evidence type="ECO:0000256" key="3">
    <source>
        <dbReference type="ARBA" id="ARBA00022670"/>
    </source>
</evidence>
<dbReference type="Gene3D" id="3.40.395.10">
    <property type="entry name" value="Adenoviral Proteinase, Chain A"/>
    <property type="match status" value="1"/>
</dbReference>
<keyword evidence="9" id="KW-1185">Reference proteome</keyword>
<name>A0A8I6RC82_CIMLE</name>
<keyword evidence="2" id="KW-0597">Phosphoprotein</keyword>
<protein>
    <recommendedName>
        <fullName evidence="7">Ubiquitin-like protease family profile domain-containing protein</fullName>
    </recommendedName>
</protein>
<evidence type="ECO:0000313" key="9">
    <source>
        <dbReference type="Proteomes" id="UP000494040"/>
    </source>
</evidence>
<keyword evidence="3" id="KW-0645">Protease</keyword>